<dbReference type="EMBL" id="AQGS01000285">
    <property type="protein sequence ID" value="EPS40679.1"/>
    <property type="molecule type" value="Genomic_DNA"/>
</dbReference>
<dbReference type="GO" id="GO:0004751">
    <property type="term" value="F:ribose-5-phosphate isomerase activity"/>
    <property type="evidence" value="ECO:0007669"/>
    <property type="project" value="UniProtKB-EC"/>
</dbReference>
<dbReference type="InterPro" id="IPR004788">
    <property type="entry name" value="Ribose5P_isomerase_type_A"/>
</dbReference>
<comment type="pathway">
    <text evidence="2">Carbohydrate degradation; pentose phosphate pathway; D-ribose 5-phosphate from D-ribulose 5-phosphate (non-oxidative stage): step 1/1.</text>
</comment>
<evidence type="ECO:0000256" key="10">
    <source>
        <dbReference type="SAM" id="Phobius"/>
    </source>
</evidence>
<reference evidence="12" key="2">
    <citation type="submission" date="2013-04" db="EMBL/GenBank/DDBJ databases">
        <title>Genomic mechanisms accounting for the adaptation to parasitism in nematode-trapping fungi.</title>
        <authorList>
            <person name="Ahren D.G."/>
        </authorList>
    </citation>
    <scope>NUCLEOTIDE SEQUENCE [LARGE SCALE GENOMIC DNA]</scope>
    <source>
        <strain evidence="12">CBS 200.50</strain>
    </source>
</reference>
<dbReference type="EC" id="5.3.1.6" evidence="4"/>
<dbReference type="AlphaFoldDB" id="S8ACM5"/>
<dbReference type="GO" id="GO:0006014">
    <property type="term" value="P:D-ribose metabolic process"/>
    <property type="evidence" value="ECO:0007669"/>
    <property type="project" value="TreeGrafter"/>
</dbReference>
<dbReference type="HOGENOM" id="CLU_567443_0_0_1"/>
<dbReference type="UniPathway" id="UPA00115">
    <property type="reaction ID" value="UER00412"/>
</dbReference>
<evidence type="ECO:0000256" key="3">
    <source>
        <dbReference type="ARBA" id="ARBA00008088"/>
    </source>
</evidence>
<organism evidence="11 12">
    <name type="scientific">Dactylellina haptotyla (strain CBS 200.50)</name>
    <name type="common">Nematode-trapping fungus</name>
    <name type="synonym">Monacrosporium haptotylum</name>
    <dbReference type="NCBI Taxonomy" id="1284197"/>
    <lineage>
        <taxon>Eukaryota</taxon>
        <taxon>Fungi</taxon>
        <taxon>Dikarya</taxon>
        <taxon>Ascomycota</taxon>
        <taxon>Pezizomycotina</taxon>
        <taxon>Orbiliomycetes</taxon>
        <taxon>Orbiliales</taxon>
        <taxon>Orbiliaceae</taxon>
        <taxon>Dactylellina</taxon>
    </lineage>
</organism>
<comment type="similarity">
    <text evidence="3">Belongs to the ribose 5-phosphate isomerase family.</text>
</comment>
<evidence type="ECO:0000313" key="11">
    <source>
        <dbReference type="EMBL" id="EPS40679.1"/>
    </source>
</evidence>
<sequence length="480" mass="53174">MSLVPPNNIQSLTFSGIVPSLVIIYILRNFYVSRRLDLGKYDPALERMEKILHRVRSRSLRKKASQISVQEKSPEDHKDIEFSKGKEREGLKEIDDEVVPEDEDSRNDRIPNDQLSISHTPPGAYGSAVSLDDAHAIETSNPIERSQSRRSSLSRPRKKQSAQHVDFQSPELEATTPRQVISPPPVSILSGRTASTRRSKRERVAGMVPSLVSLFSTGGTSKPPRTVRRLRSTSSVRRLAAYKAVDDNFPTTKPAYVAIGSGSLLVQVVERISQFSYSQLADVTFVSTGVASEHIMASYKLRPITALNLLSPETKIDVYFDTADEVDDGLNCIRGATGNLHLERMVALRTDCFVCIIDYHKRVPTLFTSGKSMAVEVTPESYFHVIRALRTSNATVAPRRGEPAILGLCTTQRGTYLLDVTWPALRDSSDDVERLAEMTKGIYGVVDHGLFYSVGRDWNGRPNKVYVGLEDGAVDVLGTG</sequence>
<name>S8ACM5_DACHA</name>
<dbReference type="GO" id="GO:0009052">
    <property type="term" value="P:pentose-phosphate shunt, non-oxidative branch"/>
    <property type="evidence" value="ECO:0007669"/>
    <property type="project" value="InterPro"/>
</dbReference>
<dbReference type="GO" id="GO:0005737">
    <property type="term" value="C:cytoplasm"/>
    <property type="evidence" value="ECO:0007669"/>
    <property type="project" value="TreeGrafter"/>
</dbReference>
<dbReference type="PANTHER" id="PTHR11934">
    <property type="entry name" value="RIBOSE-5-PHOSPHATE ISOMERASE"/>
    <property type="match status" value="1"/>
</dbReference>
<dbReference type="eggNOG" id="KOG3075">
    <property type="taxonomic scope" value="Eukaryota"/>
</dbReference>
<dbReference type="Pfam" id="PF06026">
    <property type="entry name" value="Rib_5-P_isom_A"/>
    <property type="match status" value="1"/>
</dbReference>
<proteinExistence type="inferred from homology"/>
<evidence type="ECO:0000256" key="9">
    <source>
        <dbReference type="SAM" id="MobiDB-lite"/>
    </source>
</evidence>
<reference evidence="11 12" key="1">
    <citation type="journal article" date="2013" name="PLoS Genet.">
        <title>Genomic mechanisms accounting for the adaptation to parasitism in nematode-trapping fungi.</title>
        <authorList>
            <person name="Meerupati T."/>
            <person name="Andersson K.M."/>
            <person name="Friman E."/>
            <person name="Kumar D."/>
            <person name="Tunlid A."/>
            <person name="Ahren D."/>
        </authorList>
    </citation>
    <scope>NUCLEOTIDE SEQUENCE [LARGE SCALE GENOMIC DNA]</scope>
    <source>
        <strain evidence="11 12">CBS 200.50</strain>
    </source>
</reference>
<evidence type="ECO:0000256" key="5">
    <source>
        <dbReference type="ARBA" id="ARBA00019150"/>
    </source>
</evidence>
<dbReference type="OrthoDB" id="1555531at2759"/>
<dbReference type="PANTHER" id="PTHR11934:SF0">
    <property type="entry name" value="RIBOSE-5-PHOSPHATE ISOMERASE"/>
    <property type="match status" value="1"/>
</dbReference>
<keyword evidence="10" id="KW-1133">Transmembrane helix</keyword>
<dbReference type="STRING" id="1284197.S8ACM5"/>
<comment type="catalytic activity">
    <reaction evidence="1">
        <text>aldehydo-D-ribose 5-phosphate = D-ribulose 5-phosphate</text>
        <dbReference type="Rhea" id="RHEA:14657"/>
        <dbReference type="ChEBI" id="CHEBI:58121"/>
        <dbReference type="ChEBI" id="CHEBI:58273"/>
        <dbReference type="EC" id="5.3.1.6"/>
    </reaction>
</comment>
<accession>S8ACM5</accession>
<dbReference type="SUPFAM" id="SSF100950">
    <property type="entry name" value="NagB/RpiA/CoA transferase-like"/>
    <property type="match status" value="1"/>
</dbReference>
<dbReference type="SUPFAM" id="SSF75445">
    <property type="entry name" value="D-ribose-5-phosphate isomerase (RpiA), lid domain"/>
    <property type="match status" value="1"/>
</dbReference>
<protein>
    <recommendedName>
        <fullName evidence="5">Ribose-5-phosphate isomerase</fullName>
        <ecNumber evidence="4">5.3.1.6</ecNumber>
    </recommendedName>
    <alternativeName>
        <fullName evidence="8">D-ribose-5-phosphate ketol-isomerase</fullName>
    </alternativeName>
    <alternativeName>
        <fullName evidence="7">Phosphoriboisomerase</fullName>
    </alternativeName>
</protein>
<evidence type="ECO:0000313" key="12">
    <source>
        <dbReference type="Proteomes" id="UP000015100"/>
    </source>
</evidence>
<keyword evidence="10" id="KW-0812">Transmembrane</keyword>
<gene>
    <name evidence="11" type="ORF">H072_5448</name>
</gene>
<keyword evidence="6" id="KW-0413">Isomerase</keyword>
<dbReference type="Proteomes" id="UP000015100">
    <property type="component" value="Unassembled WGS sequence"/>
</dbReference>
<evidence type="ECO:0000256" key="1">
    <source>
        <dbReference type="ARBA" id="ARBA00001713"/>
    </source>
</evidence>
<evidence type="ECO:0000256" key="4">
    <source>
        <dbReference type="ARBA" id="ARBA00011959"/>
    </source>
</evidence>
<feature type="transmembrane region" description="Helical" evidence="10">
    <location>
        <begin position="12"/>
        <end position="31"/>
    </location>
</feature>
<evidence type="ECO:0000256" key="6">
    <source>
        <dbReference type="ARBA" id="ARBA00023235"/>
    </source>
</evidence>
<comment type="caution">
    <text evidence="11">The sequence shown here is derived from an EMBL/GenBank/DDBJ whole genome shotgun (WGS) entry which is preliminary data.</text>
</comment>
<feature type="compositionally biased region" description="Basic and acidic residues" evidence="9">
    <location>
        <begin position="72"/>
        <end position="93"/>
    </location>
</feature>
<dbReference type="Gene3D" id="3.40.50.1360">
    <property type="match status" value="1"/>
</dbReference>
<feature type="compositionally biased region" description="Acidic residues" evidence="9">
    <location>
        <begin position="94"/>
        <end position="105"/>
    </location>
</feature>
<evidence type="ECO:0000256" key="7">
    <source>
        <dbReference type="ARBA" id="ARBA00029734"/>
    </source>
</evidence>
<feature type="region of interest" description="Disordered" evidence="9">
    <location>
        <begin position="62"/>
        <end position="202"/>
    </location>
</feature>
<evidence type="ECO:0000256" key="2">
    <source>
        <dbReference type="ARBA" id="ARBA00004988"/>
    </source>
</evidence>
<keyword evidence="12" id="KW-1185">Reference proteome</keyword>
<keyword evidence="10" id="KW-0472">Membrane</keyword>
<evidence type="ECO:0000256" key="8">
    <source>
        <dbReference type="ARBA" id="ARBA00032273"/>
    </source>
</evidence>
<dbReference type="Gene3D" id="3.30.70.260">
    <property type="match status" value="1"/>
</dbReference>
<dbReference type="InterPro" id="IPR037171">
    <property type="entry name" value="NagB/RpiA_transferase-like"/>
</dbReference>
<dbReference type="OMA" id="ASEHIMA"/>